<evidence type="ECO:0000313" key="2">
    <source>
        <dbReference type="EMBL" id="RSM67404.1"/>
    </source>
</evidence>
<comment type="caution">
    <text evidence="2">The sequence shown here is derived from an EMBL/GenBank/DDBJ whole genome shotgun (WGS) entry which is preliminary data.</text>
</comment>
<organism evidence="2 3">
    <name type="scientific">Kibdelosporangium aridum</name>
    <dbReference type="NCBI Taxonomy" id="2030"/>
    <lineage>
        <taxon>Bacteria</taxon>
        <taxon>Bacillati</taxon>
        <taxon>Actinomycetota</taxon>
        <taxon>Actinomycetes</taxon>
        <taxon>Pseudonocardiales</taxon>
        <taxon>Pseudonocardiaceae</taxon>
        <taxon>Kibdelosporangium</taxon>
    </lineage>
</organism>
<evidence type="ECO:0000313" key="3">
    <source>
        <dbReference type="Proteomes" id="UP000287547"/>
    </source>
</evidence>
<dbReference type="OrthoDB" id="3692492at2"/>
<name>A0A428YIH6_KIBAR</name>
<reference evidence="2 3" key="1">
    <citation type="submission" date="2018-05" db="EMBL/GenBank/DDBJ databases">
        <title>Evolution of GPA BGCs.</title>
        <authorList>
            <person name="Waglechner N."/>
            <person name="Wright G.D."/>
        </authorList>
    </citation>
    <scope>NUCLEOTIDE SEQUENCE [LARGE SCALE GENOMIC DNA]</scope>
    <source>
        <strain evidence="2 3">A82846</strain>
    </source>
</reference>
<evidence type="ECO:0000256" key="1">
    <source>
        <dbReference type="SAM" id="MobiDB-lite"/>
    </source>
</evidence>
<feature type="region of interest" description="Disordered" evidence="1">
    <location>
        <begin position="87"/>
        <end position="106"/>
    </location>
</feature>
<dbReference type="Proteomes" id="UP000287547">
    <property type="component" value="Unassembled WGS sequence"/>
</dbReference>
<accession>A0A428YIH6</accession>
<gene>
    <name evidence="2" type="ORF">DMH04_49025</name>
</gene>
<dbReference type="RefSeq" id="WP_037270220.1">
    <property type="nucleotide sequence ID" value="NZ_QHKI01000084.1"/>
</dbReference>
<evidence type="ECO:0008006" key="4">
    <source>
        <dbReference type="Google" id="ProtNLM"/>
    </source>
</evidence>
<proteinExistence type="predicted"/>
<dbReference type="AlphaFoldDB" id="A0A428YIH6"/>
<feature type="compositionally biased region" description="Polar residues" evidence="1">
    <location>
        <begin position="90"/>
        <end position="106"/>
    </location>
</feature>
<dbReference type="EMBL" id="QHKI01000084">
    <property type="protein sequence ID" value="RSM67404.1"/>
    <property type="molecule type" value="Genomic_DNA"/>
</dbReference>
<sequence length="106" mass="10602">MAKTEIKPDEVRAVAADIEAMGVAFDEVVKFVNANALKPENFGKVPGKSDKAGQGYATAVGALAGGLGKASGFIKGVAATLKASADQHAGTEQANKQNLSNADGGA</sequence>
<protein>
    <recommendedName>
        <fullName evidence="4">Excreted virulence factor EspC, type VII ESX diderm</fullName>
    </recommendedName>
</protein>